<reference evidence="1 2" key="2">
    <citation type="submission" date="2017-10" db="EMBL/GenBank/DDBJ databases">
        <title>Extensive intraspecific genome diversity in a model arbuscular mycorrhizal fungus.</title>
        <authorList>
            <person name="Chen E.C.H."/>
            <person name="Morin E."/>
            <person name="Baudet D."/>
            <person name="Noel J."/>
            <person name="Ndikumana S."/>
            <person name="Charron P."/>
            <person name="St-Onge C."/>
            <person name="Giorgi J."/>
            <person name="Grigoriev I.V."/>
            <person name="Roux C."/>
            <person name="Martin F.M."/>
            <person name="Corradi N."/>
        </authorList>
    </citation>
    <scope>NUCLEOTIDE SEQUENCE [LARGE SCALE GENOMIC DNA]</scope>
    <source>
        <strain evidence="1 2">C2</strain>
    </source>
</reference>
<dbReference type="Proteomes" id="UP000233469">
    <property type="component" value="Unassembled WGS sequence"/>
</dbReference>
<accession>A0A2N1MMD2</accession>
<gene>
    <name evidence="1" type="ORF">RhiirC2_789830</name>
</gene>
<evidence type="ECO:0000313" key="2">
    <source>
        <dbReference type="Proteomes" id="UP000233469"/>
    </source>
</evidence>
<comment type="caution">
    <text evidence="1">The sequence shown here is derived from an EMBL/GenBank/DDBJ whole genome shotgun (WGS) entry which is preliminary data.</text>
</comment>
<protein>
    <submittedName>
        <fullName evidence="1">Uncharacterized protein</fullName>
    </submittedName>
</protein>
<dbReference type="SUPFAM" id="SSF140996">
    <property type="entry name" value="Hermes dimerisation domain"/>
    <property type="match status" value="1"/>
</dbReference>
<dbReference type="EMBL" id="LLXL01001808">
    <property type="protein sequence ID" value="PKK62801.1"/>
    <property type="molecule type" value="Genomic_DNA"/>
</dbReference>
<reference evidence="1 2" key="1">
    <citation type="submission" date="2016-04" db="EMBL/GenBank/DDBJ databases">
        <title>Genome analyses suggest a sexual origin of heterokaryosis in a supposedly ancient asexual fungus.</title>
        <authorList>
            <person name="Ropars J."/>
            <person name="Sedzielewska K."/>
            <person name="Noel J."/>
            <person name="Charron P."/>
            <person name="Farinelli L."/>
            <person name="Marton T."/>
            <person name="Kruger M."/>
            <person name="Pelin A."/>
            <person name="Brachmann A."/>
            <person name="Corradi N."/>
        </authorList>
    </citation>
    <scope>NUCLEOTIDE SEQUENCE [LARGE SCALE GENOMIC DNA]</scope>
    <source>
        <strain evidence="1 2">C2</strain>
    </source>
</reference>
<name>A0A2N1MMD2_9GLOM</name>
<dbReference type="AlphaFoldDB" id="A0A2N1MMD2"/>
<proteinExistence type="predicted"/>
<organism evidence="1 2">
    <name type="scientific">Rhizophagus irregularis</name>
    <dbReference type="NCBI Taxonomy" id="588596"/>
    <lineage>
        <taxon>Eukaryota</taxon>
        <taxon>Fungi</taxon>
        <taxon>Fungi incertae sedis</taxon>
        <taxon>Mucoromycota</taxon>
        <taxon>Glomeromycotina</taxon>
        <taxon>Glomeromycetes</taxon>
        <taxon>Glomerales</taxon>
        <taxon>Glomeraceae</taxon>
        <taxon>Rhizophagus</taxon>
    </lineage>
</organism>
<evidence type="ECO:0000313" key="1">
    <source>
        <dbReference type="EMBL" id="PKK62801.1"/>
    </source>
</evidence>
<dbReference type="VEuPathDB" id="FungiDB:RhiirA1_480759"/>
<sequence length="144" mass="16772">MDSLSQQKKENLVVILKVKYENIMKKHLLNHLPVIFQQSIISSRDFGDQDTTILLSDYKKRKTQSNQQKLTDWFNSIDLSLQKAASIIHVLVCAFTCCGIPFSIIENPFFIEFLNKMRPEYVIPSRNVLSGRLLNQETSRHWSE</sequence>